<sequence>MFTIDSPIIFTISDIGNLLIGMPMFYFVKSKYCYTCVK</sequence>
<dbReference type="EMBL" id="BK015826">
    <property type="protein sequence ID" value="DAE27007.1"/>
    <property type="molecule type" value="Genomic_DNA"/>
</dbReference>
<keyword evidence="1" id="KW-1133">Transmembrane helix</keyword>
<reference evidence="2" key="1">
    <citation type="journal article" date="2021" name="Proc. Natl. Acad. Sci. U.S.A.">
        <title>A Catalog of Tens of Thousands of Viruses from Human Metagenomes Reveals Hidden Associations with Chronic Diseases.</title>
        <authorList>
            <person name="Tisza M.J."/>
            <person name="Buck C.B."/>
        </authorList>
    </citation>
    <scope>NUCLEOTIDE SEQUENCE</scope>
    <source>
        <strain evidence="2">Cthq354</strain>
    </source>
</reference>
<organism evidence="2">
    <name type="scientific">virus sp. cthq354</name>
    <dbReference type="NCBI Taxonomy" id="2826812"/>
    <lineage>
        <taxon>Viruses</taxon>
    </lineage>
</organism>
<evidence type="ECO:0000313" key="2">
    <source>
        <dbReference type="EMBL" id="DAE27007.1"/>
    </source>
</evidence>
<keyword evidence="1" id="KW-0812">Transmembrane</keyword>
<proteinExistence type="predicted"/>
<name>A0A8S5R6H4_9VIRU</name>
<evidence type="ECO:0000256" key="1">
    <source>
        <dbReference type="SAM" id="Phobius"/>
    </source>
</evidence>
<feature type="transmembrane region" description="Helical" evidence="1">
    <location>
        <begin position="6"/>
        <end position="28"/>
    </location>
</feature>
<protein>
    <submittedName>
        <fullName evidence="2">Uncharacterized protein</fullName>
    </submittedName>
</protein>
<keyword evidence="1" id="KW-0472">Membrane</keyword>
<accession>A0A8S5R6H4</accession>